<keyword evidence="5 18" id="KW-0813">Transport</keyword>
<evidence type="ECO:0000256" key="18">
    <source>
        <dbReference type="RuleBase" id="RU000457"/>
    </source>
</evidence>
<keyword evidence="9 18" id="KW-0999">Mitochondrion inner membrane</keyword>
<dbReference type="Pfam" id="PF00116">
    <property type="entry name" value="COX2"/>
    <property type="match status" value="1"/>
</dbReference>
<evidence type="ECO:0000256" key="3">
    <source>
        <dbReference type="ARBA" id="ARBA00011164"/>
    </source>
</evidence>
<keyword evidence="13 19" id="KW-1133">Transmembrane helix</keyword>
<keyword evidence="11" id="KW-1278">Translocase</keyword>
<evidence type="ECO:0000259" key="21">
    <source>
        <dbReference type="PROSITE" id="PS50999"/>
    </source>
</evidence>
<dbReference type="Gene3D" id="2.60.40.420">
    <property type="entry name" value="Cupredoxins - blue copper proteins"/>
    <property type="match status" value="1"/>
</dbReference>
<geneLocation type="mitochondrion" evidence="22"/>
<evidence type="ECO:0000313" key="22">
    <source>
        <dbReference type="EMBL" id="AZL93118.1"/>
    </source>
</evidence>
<dbReference type="PRINTS" id="PR01166">
    <property type="entry name" value="CYCOXIDASEII"/>
</dbReference>
<keyword evidence="16 18" id="KW-0472">Membrane</keyword>
<feature type="domain" description="Cytochrome oxidase subunit II copper A binding" evidence="20">
    <location>
        <begin position="92"/>
        <end position="221"/>
    </location>
</feature>
<dbReference type="InterPro" id="IPR008972">
    <property type="entry name" value="Cupredoxin"/>
</dbReference>
<feature type="transmembrane region" description="Helical" evidence="19">
    <location>
        <begin position="64"/>
        <end position="86"/>
    </location>
</feature>
<gene>
    <name evidence="22" type="primary">cox2</name>
</gene>
<comment type="cofactor">
    <cofactor evidence="18">
        <name>Cu cation</name>
        <dbReference type="ChEBI" id="CHEBI:23378"/>
    </cofactor>
    <text evidence="18">Binds a copper A center.</text>
</comment>
<evidence type="ECO:0000256" key="13">
    <source>
        <dbReference type="ARBA" id="ARBA00022989"/>
    </source>
</evidence>
<keyword evidence="7 18" id="KW-0812">Transmembrane</keyword>
<dbReference type="InterPro" id="IPR001505">
    <property type="entry name" value="Copper_CuA"/>
</dbReference>
<keyword evidence="8 18" id="KW-0479">Metal-binding</keyword>
<evidence type="ECO:0000256" key="1">
    <source>
        <dbReference type="ARBA" id="ARBA00004448"/>
    </source>
</evidence>
<evidence type="ECO:0000256" key="16">
    <source>
        <dbReference type="ARBA" id="ARBA00023136"/>
    </source>
</evidence>
<evidence type="ECO:0000256" key="15">
    <source>
        <dbReference type="ARBA" id="ARBA00023128"/>
    </source>
</evidence>
<dbReference type="GO" id="GO:0042773">
    <property type="term" value="P:ATP synthesis coupled electron transport"/>
    <property type="evidence" value="ECO:0007669"/>
    <property type="project" value="TreeGrafter"/>
</dbReference>
<evidence type="ECO:0000259" key="20">
    <source>
        <dbReference type="PROSITE" id="PS50857"/>
    </source>
</evidence>
<protein>
    <recommendedName>
        <fullName evidence="4 18">Cytochrome c oxidase subunit 2</fullName>
    </recommendedName>
</protein>
<evidence type="ECO:0000256" key="9">
    <source>
        <dbReference type="ARBA" id="ARBA00022792"/>
    </source>
</evidence>
<evidence type="ECO:0000256" key="5">
    <source>
        <dbReference type="ARBA" id="ARBA00022448"/>
    </source>
</evidence>
<comment type="function">
    <text evidence="18">Component of the cytochrome c oxidase, the last enzyme in the mitochondrial electron transport chain which drives oxidative phosphorylation. The respiratory chain contains 3 multisubunit complexes succinate dehydrogenase (complex II, CII), ubiquinol-cytochrome c oxidoreductase (cytochrome b-c1 complex, complex III, CIII) and cytochrome c oxidase (complex IV, CIV), that cooperate to transfer electrons derived from NADH and succinate to molecular oxygen, creating an electrochemical gradient over the inner membrane that drives transmembrane transport and the ATP synthase. Cytochrome c oxidase is the component of the respiratory chain that catalyzes the reduction of oxygen to water. Electrons originating from reduced cytochrome c in the intermembrane space (IMS) are transferred via the dinuclear copper A center (CU(A)) of subunit 2 and heme A of subunit 1 to the active site in subunit 1, a binuclear center (BNC) formed by heme A3 and copper B (CU(B)). The BNC reduces molecular oxygen to 2 water molecules using 4 electrons from cytochrome c in the IMS and 4 protons from the mitochondrial matrix.</text>
</comment>
<keyword evidence="6 18" id="KW-0679">Respiratory chain</keyword>
<comment type="subunit">
    <text evidence="3">Component of the cytochrome c oxidase (complex IV, CIV), a multisubunit enzyme composed of a catalytic core of 3 subunits and several supernumerary subunits. The complex exists as a monomer or a dimer and forms supercomplexes (SCs) in the inner mitochondrial membrane with ubiquinol-cytochrome c oxidoreductase (cytochrome b-c1 complex, complex III, CIII).</text>
</comment>
<keyword evidence="14 18" id="KW-0186">Copper</keyword>
<dbReference type="AlphaFoldDB" id="A0A3Q8U9V4"/>
<evidence type="ECO:0000256" key="7">
    <source>
        <dbReference type="ARBA" id="ARBA00022692"/>
    </source>
</evidence>
<dbReference type="SUPFAM" id="SSF49503">
    <property type="entry name" value="Cupredoxins"/>
    <property type="match status" value="1"/>
</dbReference>
<dbReference type="PROSITE" id="PS50999">
    <property type="entry name" value="COX2_TM"/>
    <property type="match status" value="1"/>
</dbReference>
<dbReference type="InterPro" id="IPR036257">
    <property type="entry name" value="Cyt_c_oxidase_su2_TM_sf"/>
</dbReference>
<keyword evidence="15 18" id="KW-0496">Mitochondrion</keyword>
<organism evidence="22">
    <name type="scientific">Belyta sp. ZJUH_2016005</name>
    <dbReference type="NCBI Taxonomy" id="2491151"/>
    <lineage>
        <taxon>Eukaryota</taxon>
        <taxon>Metazoa</taxon>
        <taxon>Ecdysozoa</taxon>
        <taxon>Arthropoda</taxon>
        <taxon>Hexapoda</taxon>
        <taxon>Insecta</taxon>
        <taxon>Pterygota</taxon>
        <taxon>Neoptera</taxon>
        <taxon>Endopterygota</taxon>
        <taxon>Hymenoptera</taxon>
        <taxon>Apocrita</taxon>
        <taxon>Proctotrupomorpha</taxon>
        <taxon>Diaprioidea</taxon>
        <taxon>Diapriidae</taxon>
        <taxon>Belytinae</taxon>
        <taxon>Belyta</taxon>
    </lineage>
</organism>
<sequence>MPTWLLLNFQDASSPNMENMILFHDFIMMMMILIMSFITMKIYYMLKNKMYYMKFMNHQMLEMFWTILPMCILMTMAIPSIMNLYINEEINMPMLTFKIIAHQWYWSFELPNINMNYESFMIKNFFKSNFRLLDTNSRLMIPINLNIKLLVSSMDVIHSFTIPSLGIKIDACPGRLNQINFKSLRPGIFFGQCSEICGINHSFMPIMMEMTKFNNWINLMK</sequence>
<dbReference type="PROSITE" id="PS50857">
    <property type="entry name" value="COX2_CUA"/>
    <property type="match status" value="1"/>
</dbReference>
<evidence type="ECO:0000256" key="8">
    <source>
        <dbReference type="ARBA" id="ARBA00022723"/>
    </source>
</evidence>
<keyword evidence="10" id="KW-0460">Magnesium</keyword>
<dbReference type="Gene3D" id="1.10.287.90">
    <property type="match status" value="1"/>
</dbReference>
<evidence type="ECO:0000256" key="11">
    <source>
        <dbReference type="ARBA" id="ARBA00022967"/>
    </source>
</evidence>
<dbReference type="InterPro" id="IPR045187">
    <property type="entry name" value="CcO_II"/>
</dbReference>
<reference evidence="22" key="1">
    <citation type="journal article" date="2018" name="Mol. Phylogenet. Evol.">
        <title>Mitochondrial phylogenomics of the Hymenoptera.</title>
        <authorList>
            <person name="Tang P."/>
            <person name="Zhu J.C."/>
            <person name="Zheng B.Y."/>
            <person name="Wei S.J."/>
            <person name="Sharkey M."/>
            <person name="Chen X.X."/>
            <person name="Vogler A.P."/>
        </authorList>
    </citation>
    <scope>NUCLEOTIDE SEQUENCE</scope>
</reference>
<keyword evidence="12 18" id="KW-0249">Electron transport</keyword>
<evidence type="ECO:0000256" key="12">
    <source>
        <dbReference type="ARBA" id="ARBA00022982"/>
    </source>
</evidence>
<feature type="domain" description="Cytochrome oxidase subunit II transmembrane region profile" evidence="21">
    <location>
        <begin position="1"/>
        <end position="91"/>
    </location>
</feature>
<dbReference type="SUPFAM" id="SSF81464">
    <property type="entry name" value="Cytochrome c oxidase subunit II-like, transmembrane region"/>
    <property type="match status" value="1"/>
</dbReference>
<evidence type="ECO:0000256" key="14">
    <source>
        <dbReference type="ARBA" id="ARBA00023008"/>
    </source>
</evidence>
<comment type="similarity">
    <text evidence="2 18">Belongs to the cytochrome c oxidase subunit 2 family.</text>
</comment>
<dbReference type="PANTHER" id="PTHR22888:SF9">
    <property type="entry name" value="CYTOCHROME C OXIDASE SUBUNIT 2"/>
    <property type="match status" value="1"/>
</dbReference>
<dbReference type="GO" id="GO:0004129">
    <property type="term" value="F:cytochrome-c oxidase activity"/>
    <property type="evidence" value="ECO:0007669"/>
    <property type="project" value="UniProtKB-EC"/>
</dbReference>
<feature type="transmembrane region" description="Helical" evidence="19">
    <location>
        <begin position="20"/>
        <end position="44"/>
    </location>
</feature>
<dbReference type="GO" id="GO:0005743">
    <property type="term" value="C:mitochondrial inner membrane"/>
    <property type="evidence" value="ECO:0007669"/>
    <property type="project" value="UniProtKB-SubCell"/>
</dbReference>
<dbReference type="InterPro" id="IPR011759">
    <property type="entry name" value="Cyt_c_oxidase_su2_TM_dom"/>
</dbReference>
<evidence type="ECO:0000256" key="2">
    <source>
        <dbReference type="ARBA" id="ARBA00007866"/>
    </source>
</evidence>
<evidence type="ECO:0000256" key="17">
    <source>
        <dbReference type="ARBA" id="ARBA00049512"/>
    </source>
</evidence>
<proteinExistence type="inferred from homology"/>
<comment type="subcellular location">
    <subcellularLocation>
        <location evidence="1 18">Mitochondrion inner membrane</location>
        <topology evidence="1 18">Multi-pass membrane protein</topology>
    </subcellularLocation>
</comment>
<dbReference type="PROSITE" id="PS00078">
    <property type="entry name" value="COX2"/>
    <property type="match status" value="1"/>
</dbReference>
<evidence type="ECO:0000256" key="6">
    <source>
        <dbReference type="ARBA" id="ARBA00022660"/>
    </source>
</evidence>
<dbReference type="GO" id="GO:0005507">
    <property type="term" value="F:copper ion binding"/>
    <property type="evidence" value="ECO:0007669"/>
    <property type="project" value="InterPro"/>
</dbReference>
<evidence type="ECO:0000256" key="19">
    <source>
        <dbReference type="SAM" id="Phobius"/>
    </source>
</evidence>
<dbReference type="Pfam" id="PF02790">
    <property type="entry name" value="COX2_TM"/>
    <property type="match status" value="1"/>
</dbReference>
<evidence type="ECO:0000256" key="4">
    <source>
        <dbReference type="ARBA" id="ARBA00015946"/>
    </source>
</evidence>
<name>A0A3Q8U9V4_9HYME</name>
<dbReference type="EMBL" id="MG923486">
    <property type="protein sequence ID" value="AZL93118.1"/>
    <property type="molecule type" value="Genomic_DNA"/>
</dbReference>
<evidence type="ECO:0000256" key="10">
    <source>
        <dbReference type="ARBA" id="ARBA00022842"/>
    </source>
</evidence>
<dbReference type="PANTHER" id="PTHR22888">
    <property type="entry name" value="CYTOCHROME C OXIDASE, SUBUNIT II"/>
    <property type="match status" value="1"/>
</dbReference>
<dbReference type="InterPro" id="IPR002429">
    <property type="entry name" value="CcO_II-like_C"/>
</dbReference>
<accession>A0A3Q8U9V4</accession>
<comment type="catalytic activity">
    <reaction evidence="17">
        <text>4 Fe(II)-[cytochrome c] + O2 + 8 H(+)(in) = 4 Fe(III)-[cytochrome c] + 2 H2O + 4 H(+)(out)</text>
        <dbReference type="Rhea" id="RHEA:11436"/>
        <dbReference type="Rhea" id="RHEA-COMP:10350"/>
        <dbReference type="Rhea" id="RHEA-COMP:14399"/>
        <dbReference type="ChEBI" id="CHEBI:15377"/>
        <dbReference type="ChEBI" id="CHEBI:15378"/>
        <dbReference type="ChEBI" id="CHEBI:15379"/>
        <dbReference type="ChEBI" id="CHEBI:29033"/>
        <dbReference type="ChEBI" id="CHEBI:29034"/>
        <dbReference type="EC" id="7.1.1.9"/>
    </reaction>
    <physiologicalReaction direction="left-to-right" evidence="17">
        <dbReference type="Rhea" id="RHEA:11437"/>
    </physiologicalReaction>
</comment>